<sequence>MTRAPSPGPRPDHPIAEAFVAASRRLCEAVEPLRFAEPVTHVYNPLVYARAMHEAYLRRAAPRTEGGVLLLGMNPGPWGMVQTGVPFGEIAAVRDWMRLVGEVDKPEREHPKRPVEGLACTRSEVSGRRLWGLLAERFGTFDAFAERHVVVNYCPLVFMEASGRNRTPNKLPAEERAPLEAACDRHLAELIEAARPAWLIGVGAFAEGCLERVRTEMGADGGSVEGDGGADRAFARPRIGRVLHPSPASPAANRGWAEQAVAQMEAQGVW</sequence>
<dbReference type="InterPro" id="IPR005122">
    <property type="entry name" value="Uracil-DNA_glycosylase-like"/>
</dbReference>
<evidence type="ECO:0000256" key="3">
    <source>
        <dbReference type="ARBA" id="ARBA00022801"/>
    </source>
</evidence>
<feature type="domain" description="Uracil-DNA glycosylase-like" evidence="6">
    <location>
        <begin position="67"/>
        <end position="253"/>
    </location>
</feature>
<gene>
    <name evidence="7" type="ORF">WI372_17280</name>
</gene>
<evidence type="ECO:0000256" key="5">
    <source>
        <dbReference type="ARBA" id="ARBA00023204"/>
    </source>
</evidence>
<keyword evidence="3" id="KW-0378">Hydrolase</keyword>
<dbReference type="RefSeq" id="WP_405283677.1">
    <property type="nucleotide sequence ID" value="NZ_CP144380.1"/>
</dbReference>
<dbReference type="CDD" id="cd19374">
    <property type="entry name" value="UDG-F3_SMUG1-like"/>
    <property type="match status" value="1"/>
</dbReference>
<dbReference type="PANTHER" id="PTHR13235">
    <property type="entry name" value="SINGLE-STRAND SELECTIVE MONOFUNCTIONAL URACIL DNA GLYCOSYLASE"/>
    <property type="match status" value="1"/>
</dbReference>
<accession>A0ABU9EDD0</accession>
<dbReference type="InterPro" id="IPR039134">
    <property type="entry name" value="SMUG1"/>
</dbReference>
<evidence type="ECO:0000256" key="2">
    <source>
        <dbReference type="ARBA" id="ARBA00022763"/>
    </source>
</evidence>
<keyword evidence="4" id="KW-0238">DNA-binding</keyword>
<dbReference type="PANTHER" id="PTHR13235:SF2">
    <property type="entry name" value="SINGLE-STRAND SELECTIVE MONOFUNCTIONAL URACIL DNA GLYCOSYLASE"/>
    <property type="match status" value="1"/>
</dbReference>
<dbReference type="EMBL" id="JBBHLI010000014">
    <property type="protein sequence ID" value="MEK9502752.1"/>
    <property type="molecule type" value="Genomic_DNA"/>
</dbReference>
<name>A0ABU9EDD0_9BACT</name>
<keyword evidence="5" id="KW-0234">DNA repair</keyword>
<comment type="caution">
    <text evidence="7">The sequence shown here is derived from an EMBL/GenBank/DDBJ whole genome shotgun (WGS) entry which is preliminary data.</text>
</comment>
<comment type="similarity">
    <text evidence="1">Belongs to the uracil-DNA glycosylase (UDG) superfamily. SMUG1 family.</text>
</comment>
<keyword evidence="8" id="KW-1185">Reference proteome</keyword>
<dbReference type="InterPro" id="IPR036895">
    <property type="entry name" value="Uracil-DNA_glycosylase-like_sf"/>
</dbReference>
<evidence type="ECO:0000256" key="4">
    <source>
        <dbReference type="ARBA" id="ARBA00023125"/>
    </source>
</evidence>
<organism evidence="7 8">
    <name type="scientific">Gaopeijia maritima</name>
    <dbReference type="NCBI Taxonomy" id="3119007"/>
    <lineage>
        <taxon>Bacteria</taxon>
        <taxon>Pseudomonadati</taxon>
        <taxon>Gemmatimonadota</taxon>
        <taxon>Longimicrobiia</taxon>
        <taxon>Gaopeijiales</taxon>
        <taxon>Gaopeijiaceae</taxon>
        <taxon>Gaopeijia</taxon>
    </lineage>
</organism>
<proteinExistence type="inferred from homology"/>
<dbReference type="Gene3D" id="3.40.470.10">
    <property type="entry name" value="Uracil-DNA glycosylase-like domain"/>
    <property type="match status" value="1"/>
</dbReference>
<protein>
    <submittedName>
        <fullName evidence="7">Uracil-DNA glycosylase family protein</fullName>
    </submittedName>
</protein>
<reference evidence="7 8" key="1">
    <citation type="submission" date="2024-02" db="EMBL/GenBank/DDBJ databases">
        <title>A novel Gemmatimonadota bacterium.</title>
        <authorList>
            <person name="Du Z.-J."/>
            <person name="Ye Y.-Q."/>
        </authorList>
    </citation>
    <scope>NUCLEOTIDE SEQUENCE [LARGE SCALE GENOMIC DNA]</scope>
    <source>
        <strain evidence="7 8">DH-20</strain>
    </source>
</reference>
<dbReference type="Proteomes" id="UP001484239">
    <property type="component" value="Unassembled WGS sequence"/>
</dbReference>
<evidence type="ECO:0000256" key="1">
    <source>
        <dbReference type="ARBA" id="ARBA00007889"/>
    </source>
</evidence>
<dbReference type="Pfam" id="PF03167">
    <property type="entry name" value="UDG"/>
    <property type="match status" value="1"/>
</dbReference>
<evidence type="ECO:0000259" key="6">
    <source>
        <dbReference type="Pfam" id="PF03167"/>
    </source>
</evidence>
<evidence type="ECO:0000313" key="8">
    <source>
        <dbReference type="Proteomes" id="UP001484239"/>
    </source>
</evidence>
<evidence type="ECO:0000313" key="7">
    <source>
        <dbReference type="EMBL" id="MEK9502752.1"/>
    </source>
</evidence>
<keyword evidence="2" id="KW-0227">DNA damage</keyword>
<dbReference type="SUPFAM" id="SSF52141">
    <property type="entry name" value="Uracil-DNA glycosylase-like"/>
    <property type="match status" value="1"/>
</dbReference>